<dbReference type="CDD" id="cd00093">
    <property type="entry name" value="HTH_XRE"/>
    <property type="match status" value="1"/>
</dbReference>
<dbReference type="Proteomes" id="UP000634179">
    <property type="component" value="Unassembled WGS sequence"/>
</dbReference>
<reference evidence="2" key="1">
    <citation type="submission" date="2020-11" db="EMBL/GenBank/DDBJ databases">
        <title>Enhanced detection system for hospital associated transmission using whole genome sequencing surveillance.</title>
        <authorList>
            <person name="Harrison L.H."/>
            <person name="Van Tyne D."/>
            <person name="Marsh J.W."/>
            <person name="Griffith M.P."/>
            <person name="Snyder D.J."/>
            <person name="Cooper V.S."/>
            <person name="Mustapha M."/>
        </authorList>
    </citation>
    <scope>NUCLEOTIDE SEQUENCE</scope>
    <source>
        <strain evidence="2">STEN00053</strain>
    </source>
</reference>
<dbReference type="InterPro" id="IPR001387">
    <property type="entry name" value="Cro/C1-type_HTH"/>
</dbReference>
<dbReference type="Gene3D" id="1.10.260.40">
    <property type="entry name" value="lambda repressor-like DNA-binding domains"/>
    <property type="match status" value="1"/>
</dbReference>
<accession>A0A2R3Q2I3</accession>
<comment type="caution">
    <text evidence="2">The sequence shown here is derived from an EMBL/GenBank/DDBJ whole genome shotgun (WGS) entry which is preliminary data.</text>
</comment>
<proteinExistence type="predicted"/>
<dbReference type="GO" id="GO:0003677">
    <property type="term" value="F:DNA binding"/>
    <property type="evidence" value="ECO:0007669"/>
    <property type="project" value="InterPro"/>
</dbReference>
<dbReference type="RefSeq" id="WP_046272119.1">
    <property type="nucleotide sequence ID" value="NZ_CP027562.1"/>
</dbReference>
<evidence type="ECO:0000259" key="1">
    <source>
        <dbReference type="PROSITE" id="PS50943"/>
    </source>
</evidence>
<protein>
    <submittedName>
        <fullName evidence="2">Helix-turn-helix transcriptional regulator</fullName>
    </submittedName>
</protein>
<dbReference type="Pfam" id="PF01381">
    <property type="entry name" value="HTH_3"/>
    <property type="match status" value="1"/>
</dbReference>
<dbReference type="PANTHER" id="PTHR43236">
    <property type="entry name" value="ANTITOXIN HIGA1"/>
    <property type="match status" value="1"/>
</dbReference>
<dbReference type="PROSITE" id="PS50943">
    <property type="entry name" value="HTH_CROC1"/>
    <property type="match status" value="1"/>
</dbReference>
<sequence length="119" mass="13289">MPAPLPVSTTYGRRLREARLARGLSQADLGAVLGLEDQNSAAPRISRYERGERMPDEATMERLAEELGLPVAYFHAASDVLAEVILVVSRLPPERQRELLARVRTYAESLELSERETKS</sequence>
<dbReference type="AlphaFoldDB" id="A0A2R3Q2I3"/>
<feature type="domain" description="HTH cro/C1-type" evidence="1">
    <location>
        <begin position="15"/>
        <end position="74"/>
    </location>
</feature>
<organism evidence="2 3">
    <name type="scientific">Stenotrophomonas maltophilia</name>
    <name type="common">Pseudomonas maltophilia</name>
    <name type="synonym">Xanthomonas maltophilia</name>
    <dbReference type="NCBI Taxonomy" id="40324"/>
    <lineage>
        <taxon>Bacteria</taxon>
        <taxon>Pseudomonadati</taxon>
        <taxon>Pseudomonadota</taxon>
        <taxon>Gammaproteobacteria</taxon>
        <taxon>Lysobacterales</taxon>
        <taxon>Lysobacteraceae</taxon>
        <taxon>Stenotrophomonas</taxon>
        <taxon>Stenotrophomonas maltophilia group</taxon>
    </lineage>
</organism>
<dbReference type="SMART" id="SM00530">
    <property type="entry name" value="HTH_XRE"/>
    <property type="match status" value="1"/>
</dbReference>
<dbReference type="SUPFAM" id="SSF47413">
    <property type="entry name" value="lambda repressor-like DNA-binding domains"/>
    <property type="match status" value="1"/>
</dbReference>
<dbReference type="InterPro" id="IPR052345">
    <property type="entry name" value="Rad_response_metalloprotease"/>
</dbReference>
<dbReference type="GeneID" id="93743348"/>
<gene>
    <name evidence="2" type="ORF">I5V89_13020</name>
</gene>
<evidence type="ECO:0000313" key="2">
    <source>
        <dbReference type="EMBL" id="MBH1790793.1"/>
    </source>
</evidence>
<dbReference type="PANTHER" id="PTHR43236:SF1">
    <property type="entry name" value="BLL7220 PROTEIN"/>
    <property type="match status" value="1"/>
</dbReference>
<evidence type="ECO:0000313" key="3">
    <source>
        <dbReference type="Proteomes" id="UP000634179"/>
    </source>
</evidence>
<dbReference type="InterPro" id="IPR010982">
    <property type="entry name" value="Lambda_DNA-bd_dom_sf"/>
</dbReference>
<dbReference type="EMBL" id="JADUOV010000008">
    <property type="protein sequence ID" value="MBH1790793.1"/>
    <property type="molecule type" value="Genomic_DNA"/>
</dbReference>
<name>A0A2R3Q2I3_STEMA</name>